<dbReference type="EMBL" id="SMAL01000001">
    <property type="protein sequence ID" value="TCT16952.1"/>
    <property type="molecule type" value="Genomic_DNA"/>
</dbReference>
<gene>
    <name evidence="2" type="ORF">EDC18_101248</name>
</gene>
<keyword evidence="3" id="KW-1185">Reference proteome</keyword>
<dbReference type="AlphaFoldDB" id="A0A4R3MQ14"/>
<proteinExistence type="predicted"/>
<evidence type="ECO:0000313" key="3">
    <source>
        <dbReference type="Proteomes" id="UP000294902"/>
    </source>
</evidence>
<reference evidence="2 3" key="1">
    <citation type="submission" date="2019-03" db="EMBL/GenBank/DDBJ databases">
        <title>Genomic Encyclopedia of Type Strains, Phase IV (KMG-IV): sequencing the most valuable type-strain genomes for metagenomic binning, comparative biology and taxonomic classification.</title>
        <authorList>
            <person name="Goeker M."/>
        </authorList>
    </citation>
    <scope>NUCLEOTIDE SEQUENCE [LARGE SCALE GENOMIC DNA]</scope>
    <source>
        <strain evidence="2 3">DSM 24629</strain>
    </source>
</reference>
<accession>A0A4R3MQ14</accession>
<comment type="caution">
    <text evidence="2">The sequence shown here is derived from an EMBL/GenBank/DDBJ whole genome shotgun (WGS) entry which is preliminary data.</text>
</comment>
<keyword evidence="1" id="KW-0472">Membrane</keyword>
<dbReference type="RefSeq" id="WP_165878415.1">
    <property type="nucleotide sequence ID" value="NZ_SMAL01000001.1"/>
</dbReference>
<dbReference type="Proteomes" id="UP000294902">
    <property type="component" value="Unassembled WGS sequence"/>
</dbReference>
<feature type="transmembrane region" description="Helical" evidence="1">
    <location>
        <begin position="5"/>
        <end position="22"/>
    </location>
</feature>
<evidence type="ECO:0000313" key="2">
    <source>
        <dbReference type="EMBL" id="TCT16952.1"/>
    </source>
</evidence>
<evidence type="ECO:0000256" key="1">
    <source>
        <dbReference type="SAM" id="Phobius"/>
    </source>
</evidence>
<keyword evidence="1" id="KW-1133">Transmembrane helix</keyword>
<protein>
    <submittedName>
        <fullName evidence="2">Uncharacterized protein</fullName>
    </submittedName>
</protein>
<name>A0A4R3MQ14_9FIRM</name>
<feature type="transmembrane region" description="Helical" evidence="1">
    <location>
        <begin position="28"/>
        <end position="44"/>
    </location>
</feature>
<sequence>MMKKVGGLILICISIGMFLMLFIPKGLLTVLAILGLIYIGYRFITDC</sequence>
<organism evidence="2 3">
    <name type="scientific">Natranaerovirga pectinivora</name>
    <dbReference type="NCBI Taxonomy" id="682400"/>
    <lineage>
        <taxon>Bacteria</taxon>
        <taxon>Bacillati</taxon>
        <taxon>Bacillota</taxon>
        <taxon>Clostridia</taxon>
        <taxon>Lachnospirales</taxon>
        <taxon>Natranaerovirgaceae</taxon>
        <taxon>Natranaerovirga</taxon>
    </lineage>
</organism>
<keyword evidence="1" id="KW-0812">Transmembrane</keyword>